<dbReference type="AlphaFoldDB" id="A0A1Q2YC07"/>
<dbReference type="EMBL" id="BDGI01000018">
    <property type="protein sequence ID" value="GAV27059.1"/>
    <property type="molecule type" value="Genomic_DNA"/>
</dbReference>
<dbReference type="Gene3D" id="3.60.110.10">
    <property type="entry name" value="Carbon-nitrogen hydrolase"/>
    <property type="match status" value="1"/>
</dbReference>
<evidence type="ECO:0000313" key="2">
    <source>
        <dbReference type="EMBL" id="GAV27059.1"/>
    </source>
</evidence>
<dbReference type="InterPro" id="IPR036526">
    <property type="entry name" value="C-N_Hydrolase_sf"/>
</dbReference>
<proteinExistence type="predicted"/>
<dbReference type="PROSITE" id="PS50263">
    <property type="entry name" value="CN_HYDROLASE"/>
    <property type="match status" value="1"/>
</dbReference>
<sequence>MSFDLWIKNYIYAFHLGVQCGIPFTTIYYTSVQFPVKQMMLEEQFLIIKSSTAFSADTAEIHVGRFGGKMNTYYIKGLGGYLRKPYIIHLLLEKMKLRVAAVQLNSILGNVEENIAKATRMLEQAFTSAATKPDLIVLPELALTGYNFKSPEHIKPFLEIAGSGKSYEFGKTISQRWNCMTLLGYPEKYGKDDYKIYNSAVLIDQSGQILQNYRKTHLYDTDKTWGCSESPDGFQAFDLLIRGKQIRTTIGICMDLNPYEFKAPFEKYEFATHASQEKCQLILVPTAWMNSNWDENWTSHQIASFMKAYETQGPIVEINTERNRMKDNAILHVKKETKLAEDFKLDKVDGSTGRYWIIRLDPLFSNEHPGLKQCVVVCNRSGMEDKLMYGGTSSIFTFYGGAMKKSEEGVSIDFSIEGSLGQGTEGVLVRDLEI</sequence>
<dbReference type="PANTHER" id="PTHR11750:SF26">
    <property type="entry name" value="PROTEIN N-TERMINAL AMIDASE"/>
    <property type="match status" value="1"/>
</dbReference>
<evidence type="ECO:0000259" key="1">
    <source>
        <dbReference type="PROSITE" id="PS50263"/>
    </source>
</evidence>
<dbReference type="OrthoDB" id="201515at2759"/>
<feature type="domain" description="CN hydrolase" evidence="1">
    <location>
        <begin position="97"/>
        <end position="434"/>
    </location>
</feature>
<dbReference type="GO" id="GO:0070773">
    <property type="term" value="F:protein-N-terminal glutamine amidohydrolase activity"/>
    <property type="evidence" value="ECO:0007669"/>
    <property type="project" value="InterPro"/>
</dbReference>
<accession>A0A1Q2YC07</accession>
<organism evidence="2 3">
    <name type="scientific">Pichia membranifaciens</name>
    <dbReference type="NCBI Taxonomy" id="4926"/>
    <lineage>
        <taxon>Eukaryota</taxon>
        <taxon>Fungi</taxon>
        <taxon>Dikarya</taxon>
        <taxon>Ascomycota</taxon>
        <taxon>Saccharomycotina</taxon>
        <taxon>Pichiomycetes</taxon>
        <taxon>Pichiales</taxon>
        <taxon>Pichiaceae</taxon>
        <taxon>Pichia</taxon>
    </lineage>
</organism>
<evidence type="ECO:0000313" key="3">
    <source>
        <dbReference type="Proteomes" id="UP000186136"/>
    </source>
</evidence>
<dbReference type="GO" id="GO:0030163">
    <property type="term" value="P:protein catabolic process"/>
    <property type="evidence" value="ECO:0007669"/>
    <property type="project" value="TreeGrafter"/>
</dbReference>
<dbReference type="Proteomes" id="UP000186136">
    <property type="component" value="Unassembled WGS sequence"/>
</dbReference>
<gene>
    <name evidence="2" type="ORF">PMKS-000520</name>
</gene>
<dbReference type="PANTHER" id="PTHR11750">
    <property type="entry name" value="PROTEIN N-TERMINAL AMIDASE"/>
    <property type="match status" value="1"/>
</dbReference>
<reference evidence="2 3" key="1">
    <citation type="submission" date="2016-08" db="EMBL/GenBank/DDBJ databases">
        <title>Whole genome shotgun sequence of Pichia membranifaciens KS47-1.</title>
        <authorList>
            <person name="Konishi M."/>
            <person name="Ishida M."/>
            <person name="Arakawa T."/>
            <person name="Kato Y."/>
            <person name="Horiuchi J."/>
        </authorList>
    </citation>
    <scope>NUCLEOTIDE SEQUENCE [LARGE SCALE GENOMIC DNA]</scope>
    <source>
        <strain evidence="2 3">KS47-1</strain>
    </source>
</reference>
<protein>
    <recommendedName>
        <fullName evidence="1">CN hydrolase domain-containing protein</fullName>
    </recommendedName>
</protein>
<comment type="caution">
    <text evidence="2">The sequence shown here is derived from an EMBL/GenBank/DDBJ whole genome shotgun (WGS) entry which is preliminary data.</text>
</comment>
<name>A0A1Q2YC07_9ASCO</name>
<dbReference type="Pfam" id="PF00795">
    <property type="entry name" value="CN_hydrolase"/>
    <property type="match status" value="1"/>
</dbReference>
<keyword evidence="3" id="KW-1185">Reference proteome</keyword>
<dbReference type="InterPro" id="IPR003010">
    <property type="entry name" value="C-N_Hydrolase"/>
</dbReference>
<dbReference type="SUPFAM" id="SSF56317">
    <property type="entry name" value="Carbon-nitrogen hydrolase"/>
    <property type="match status" value="1"/>
</dbReference>
<dbReference type="InterPro" id="IPR039703">
    <property type="entry name" value="Nta1"/>
</dbReference>
<dbReference type="GO" id="GO:0008418">
    <property type="term" value="F:protein-N-terminal asparagine amidohydrolase activity"/>
    <property type="evidence" value="ECO:0007669"/>
    <property type="project" value="InterPro"/>
</dbReference>